<evidence type="ECO:0000313" key="1">
    <source>
        <dbReference type="EMBL" id="CAB1427283.1"/>
    </source>
</evidence>
<dbReference type="AlphaFoldDB" id="A0A9N7U960"/>
<proteinExistence type="predicted"/>
<dbReference type="Proteomes" id="UP001153269">
    <property type="component" value="Unassembled WGS sequence"/>
</dbReference>
<comment type="caution">
    <text evidence="1">The sequence shown here is derived from an EMBL/GenBank/DDBJ whole genome shotgun (WGS) entry which is preliminary data.</text>
</comment>
<evidence type="ECO:0000313" key="2">
    <source>
        <dbReference type="Proteomes" id="UP001153269"/>
    </source>
</evidence>
<organism evidence="1 2">
    <name type="scientific">Pleuronectes platessa</name>
    <name type="common">European plaice</name>
    <dbReference type="NCBI Taxonomy" id="8262"/>
    <lineage>
        <taxon>Eukaryota</taxon>
        <taxon>Metazoa</taxon>
        <taxon>Chordata</taxon>
        <taxon>Craniata</taxon>
        <taxon>Vertebrata</taxon>
        <taxon>Euteleostomi</taxon>
        <taxon>Actinopterygii</taxon>
        <taxon>Neopterygii</taxon>
        <taxon>Teleostei</taxon>
        <taxon>Neoteleostei</taxon>
        <taxon>Acanthomorphata</taxon>
        <taxon>Carangaria</taxon>
        <taxon>Pleuronectiformes</taxon>
        <taxon>Pleuronectoidei</taxon>
        <taxon>Pleuronectidae</taxon>
        <taxon>Pleuronectes</taxon>
    </lineage>
</organism>
<sequence length="101" mass="10835">MPSKAHWPVFMREPENVDLNAELVGQPLSLAILLPLLSFPFCSSPPPTRCSAVGLYSRTLLAAVYHVSGIPAWLPSSSAPCIPSSCSVGSFKEGVRTRLQP</sequence>
<accession>A0A9N7U960</accession>
<reference evidence="1" key="1">
    <citation type="submission" date="2020-03" db="EMBL/GenBank/DDBJ databases">
        <authorList>
            <person name="Weist P."/>
        </authorList>
    </citation>
    <scope>NUCLEOTIDE SEQUENCE</scope>
</reference>
<protein>
    <submittedName>
        <fullName evidence="1">Uncharacterized protein</fullName>
    </submittedName>
</protein>
<name>A0A9N7U960_PLEPL</name>
<keyword evidence="2" id="KW-1185">Reference proteome</keyword>
<dbReference type="EMBL" id="CADEAL010000957">
    <property type="protein sequence ID" value="CAB1427283.1"/>
    <property type="molecule type" value="Genomic_DNA"/>
</dbReference>
<gene>
    <name evidence="1" type="ORF">PLEPLA_LOCUS15221</name>
</gene>